<keyword evidence="3" id="KW-1185">Reference proteome</keyword>
<comment type="caution">
    <text evidence="2">The sequence shown here is derived from an EMBL/GenBank/DDBJ whole genome shotgun (WGS) entry which is preliminary data.</text>
</comment>
<feature type="non-terminal residue" evidence="2">
    <location>
        <position position="1"/>
    </location>
</feature>
<sequence>GAKTYNTRYSLVVSDPTTSPALTGLSMGERTGSRVFPQVLLLCTKYAECGSSENRTPFLASADPPFSTSLSTLHPSNSFPTHPASSATMPTSVESTQDNDPPTVRFTNVQDLSST</sequence>
<dbReference type="AlphaFoldDB" id="A0AA40DSM4"/>
<evidence type="ECO:0000256" key="1">
    <source>
        <dbReference type="SAM" id="MobiDB-lite"/>
    </source>
</evidence>
<reference evidence="2" key="1">
    <citation type="submission" date="2023-06" db="EMBL/GenBank/DDBJ databases">
        <title>Genome-scale phylogeny and comparative genomics of the fungal order Sordariales.</title>
        <authorList>
            <consortium name="Lawrence Berkeley National Laboratory"/>
            <person name="Hensen N."/>
            <person name="Bonometti L."/>
            <person name="Westerberg I."/>
            <person name="Brannstrom I.O."/>
            <person name="Guillou S."/>
            <person name="Cros-Aarteil S."/>
            <person name="Calhoun S."/>
            <person name="Haridas S."/>
            <person name="Kuo A."/>
            <person name="Mondo S."/>
            <person name="Pangilinan J."/>
            <person name="Riley R."/>
            <person name="Labutti K."/>
            <person name="Andreopoulos B."/>
            <person name="Lipzen A."/>
            <person name="Chen C."/>
            <person name="Yanf M."/>
            <person name="Daum C."/>
            <person name="Ng V."/>
            <person name="Clum A."/>
            <person name="Steindorff A."/>
            <person name="Ohm R."/>
            <person name="Martin F."/>
            <person name="Silar P."/>
            <person name="Natvig D."/>
            <person name="Lalanne C."/>
            <person name="Gautier V."/>
            <person name="Ament-Velasquez S.L."/>
            <person name="Kruys A."/>
            <person name="Hutchinson M.I."/>
            <person name="Powell A.J."/>
            <person name="Barry K."/>
            <person name="Miller A.N."/>
            <person name="Grigoriev I.V."/>
            <person name="Debuchy R."/>
            <person name="Gladieux P."/>
            <person name="Thoren M.H."/>
            <person name="Johannesson H."/>
        </authorList>
    </citation>
    <scope>NUCLEOTIDE SEQUENCE</scope>
    <source>
        <strain evidence="2">SMH4607-1</strain>
    </source>
</reference>
<evidence type="ECO:0000313" key="3">
    <source>
        <dbReference type="Proteomes" id="UP001172102"/>
    </source>
</evidence>
<proteinExistence type="predicted"/>
<dbReference type="EMBL" id="JAUKUA010000005">
    <property type="protein sequence ID" value="KAK0711936.1"/>
    <property type="molecule type" value="Genomic_DNA"/>
</dbReference>
<accession>A0AA40DSM4</accession>
<organism evidence="2 3">
    <name type="scientific">Lasiosphaeris hirsuta</name>
    <dbReference type="NCBI Taxonomy" id="260670"/>
    <lineage>
        <taxon>Eukaryota</taxon>
        <taxon>Fungi</taxon>
        <taxon>Dikarya</taxon>
        <taxon>Ascomycota</taxon>
        <taxon>Pezizomycotina</taxon>
        <taxon>Sordariomycetes</taxon>
        <taxon>Sordariomycetidae</taxon>
        <taxon>Sordariales</taxon>
        <taxon>Lasiosphaeriaceae</taxon>
        <taxon>Lasiosphaeris</taxon>
    </lineage>
</organism>
<feature type="region of interest" description="Disordered" evidence="1">
    <location>
        <begin position="54"/>
        <end position="115"/>
    </location>
</feature>
<feature type="compositionally biased region" description="Polar residues" evidence="1">
    <location>
        <begin position="66"/>
        <end position="115"/>
    </location>
</feature>
<name>A0AA40DSM4_9PEZI</name>
<gene>
    <name evidence="2" type="ORF">B0H67DRAFT_493921</name>
</gene>
<dbReference type="Proteomes" id="UP001172102">
    <property type="component" value="Unassembled WGS sequence"/>
</dbReference>
<protein>
    <submittedName>
        <fullName evidence="2">Uncharacterized protein</fullName>
    </submittedName>
</protein>
<evidence type="ECO:0000313" key="2">
    <source>
        <dbReference type="EMBL" id="KAK0711936.1"/>
    </source>
</evidence>